<dbReference type="GeneID" id="301098070"/>
<gene>
    <name evidence="4" type="ordered locus">BC1002_7113</name>
</gene>
<feature type="compositionally biased region" description="Basic and acidic residues" evidence="1">
    <location>
        <begin position="380"/>
        <end position="400"/>
    </location>
</feature>
<organism evidence="4 5">
    <name type="scientific">Paraburkholderia atlantica</name>
    <dbReference type="NCBI Taxonomy" id="2654982"/>
    <lineage>
        <taxon>Bacteria</taxon>
        <taxon>Pseudomonadati</taxon>
        <taxon>Pseudomonadota</taxon>
        <taxon>Betaproteobacteria</taxon>
        <taxon>Burkholderiales</taxon>
        <taxon>Burkholderiaceae</taxon>
        <taxon>Paraburkholderia</taxon>
    </lineage>
</organism>
<feature type="region of interest" description="Disordered" evidence="1">
    <location>
        <begin position="615"/>
        <end position="667"/>
    </location>
</feature>
<dbReference type="EMBL" id="CP002016">
    <property type="protein sequence ID" value="ADG20863.1"/>
    <property type="molecule type" value="Genomic_DNA"/>
</dbReference>
<dbReference type="KEGG" id="bge:BC1002_7113"/>
<geneLocation type="plasmid" evidence="4 5">
    <name>pBC201</name>
</geneLocation>
<dbReference type="Pfam" id="PF17990">
    <property type="entry name" value="LodA_N"/>
    <property type="match status" value="1"/>
</dbReference>
<evidence type="ECO:0000259" key="3">
    <source>
        <dbReference type="Pfam" id="PF18417"/>
    </source>
</evidence>
<keyword evidence="4" id="KW-0614">Plasmid</keyword>
<name>D5WNI4_PARAM</name>
<dbReference type="InterPro" id="IPR041173">
    <property type="entry name" value="LodA_C"/>
</dbReference>
<evidence type="ECO:0000313" key="5">
    <source>
        <dbReference type="Proteomes" id="UP000002190"/>
    </source>
</evidence>
<evidence type="ECO:0008006" key="6">
    <source>
        <dbReference type="Google" id="ProtNLM"/>
    </source>
</evidence>
<reference evidence="4 5" key="2">
    <citation type="journal article" date="2012" name="J. Bacteriol.">
        <title>Genome Sequences of Burkholderia sp. Strains CCGE1002 and H160, Isolated from Legume Nodules in Mexico and Brazil.</title>
        <authorList>
            <person name="Ormeno-Orrillo E."/>
            <person name="Rogel M.A."/>
            <person name="Chueire L.M."/>
            <person name="Tiedje J.M."/>
            <person name="Martinez-Romero E."/>
            <person name="Hungria M."/>
        </authorList>
    </citation>
    <scope>NUCLEOTIDE SEQUENCE [LARGE SCALE GENOMIC DNA]</scope>
    <source>
        <strain evidence="4 5">CCGE1002</strain>
        <plasmid evidence="5">pBC201</plasmid>
    </source>
</reference>
<dbReference type="HOGENOM" id="CLU_012035_1_0_4"/>
<dbReference type="AlphaFoldDB" id="D5WNI4"/>
<feature type="region of interest" description="Disordered" evidence="1">
    <location>
        <begin position="366"/>
        <end position="400"/>
    </location>
</feature>
<feature type="domain" description="L-Lysine epsilon oxidase N-terminal" evidence="2">
    <location>
        <begin position="17"/>
        <end position="256"/>
    </location>
</feature>
<dbReference type="Proteomes" id="UP000002190">
    <property type="component" value="Plasmid pBC201"/>
</dbReference>
<feature type="domain" description="L-lysine epsilon oxidase C-terminal" evidence="3">
    <location>
        <begin position="392"/>
        <end position="527"/>
    </location>
</feature>
<evidence type="ECO:0000256" key="1">
    <source>
        <dbReference type="SAM" id="MobiDB-lite"/>
    </source>
</evidence>
<sequence>MINENADAGTKVTFEIYPSIGIARLGNSDSYFIGPEPGWDAAHDMWVTRTTFETETGVEPPETFKYRDDAGNLKRQAARFRIFKCTRDSEDVLQNAEEVRCGEQVQTIRWTVQLRNRKGAAAQFESSSDADRTASNIPLRNSDCKGDQRDSLVIDPGPRTLHVGIGMAGETRAVFDTGAFGGRSVYLGEIRAEPSSDRLLVLGGKGNSFATSPSRPLGNFADNDGWCDDTSDGPVTAKIVLKDGHEIDAEPSWVVVAPPDYAPGISSFVTLYDVCHQAWMDRKGLEPLETNFYSDVLPILRRVRGYRWVFAGVMRSEVPDKHGSWSDESSKLFAALAEPSNNAPAPGSVSERAIRTRQMLFAHLRDPQNDAPPREVAMPRLHDDVKKKTDATEDNSPPRESEVLALTRCQYWHMRNWANGTFSKNRNPPHEFECEALDRIVLQACSGGPFFPGMEVSRIMKDMRLYKARFRIDPCSEIWCGESTETNCPASHMDGGAGRVTEGLAVPWQADFYECRMDGDATWWPATHPDKVLVVRYADPNHKNLDRPADVLSEQMELWHFGVNGRGEMVNKWTRLGFVRAKRLTRDAGWRIPETAEDIRRDEEGEIISGTVYVEQERIEGGDGDGNSLGPRRKSADGEKDDKDLPDRPSEPRTIRANEKRPKASQP</sequence>
<feature type="region of interest" description="Disordered" evidence="1">
    <location>
        <begin position="122"/>
        <end position="142"/>
    </location>
</feature>
<dbReference type="eggNOG" id="ENOG502Z8IE">
    <property type="taxonomic scope" value="Bacteria"/>
</dbReference>
<feature type="compositionally biased region" description="Basic and acidic residues" evidence="1">
    <location>
        <begin position="634"/>
        <end position="667"/>
    </location>
</feature>
<evidence type="ECO:0000259" key="2">
    <source>
        <dbReference type="Pfam" id="PF17990"/>
    </source>
</evidence>
<dbReference type="InterPro" id="IPR041168">
    <property type="entry name" value="LodA_N"/>
</dbReference>
<dbReference type="InterPro" id="IPR033798">
    <property type="entry name" value="LodA-like"/>
</dbReference>
<proteinExistence type="predicted"/>
<dbReference type="Pfam" id="PF18417">
    <property type="entry name" value="LodA_C"/>
    <property type="match status" value="1"/>
</dbReference>
<dbReference type="CDD" id="cd14730">
    <property type="entry name" value="LodA_like"/>
    <property type="match status" value="1"/>
</dbReference>
<reference evidence="5" key="1">
    <citation type="submission" date="2010-04" db="EMBL/GenBank/DDBJ databases">
        <title>Complete sequence of plasmid 1 of Burkholderia sp. CCGE1002.</title>
        <authorList>
            <consortium name="US DOE Joint Genome Institute"/>
            <person name="Lucas S."/>
            <person name="Copeland A."/>
            <person name="Lapidus A."/>
            <person name="Cheng J.-F."/>
            <person name="Bruce D."/>
            <person name="Goodwin L."/>
            <person name="Pitluck S."/>
            <person name="Chertkov O."/>
            <person name="Detter J.C."/>
            <person name="Han C."/>
            <person name="Tapia R."/>
            <person name="Land M."/>
            <person name="Hauser L."/>
            <person name="Kyrpides N."/>
            <person name="Ovchinnikova G."/>
            <person name="Martinez-Romero E."/>
            <person name="Hernandez M.A.R."/>
            <person name="Tiedje J.M."/>
            <person name="Woyke T."/>
        </authorList>
    </citation>
    <scope>NUCLEOTIDE SEQUENCE [LARGE SCALE GENOMIC DNA]</scope>
    <source>
        <strain evidence="5">CCGE1002</strain>
        <plasmid evidence="5">pBC201</plasmid>
    </source>
</reference>
<evidence type="ECO:0000313" key="4">
    <source>
        <dbReference type="EMBL" id="ADG20863.1"/>
    </source>
</evidence>
<protein>
    <recommendedName>
        <fullName evidence="6">L-lysine 6-oxidase</fullName>
    </recommendedName>
</protein>
<accession>D5WNI4</accession>
<dbReference type="RefSeq" id="WP_013094639.1">
    <property type="nucleotide sequence ID" value="NC_014120.1"/>
</dbReference>